<dbReference type="InterPro" id="IPR000983">
    <property type="entry name" value="Bac_GSPG_pilin"/>
</dbReference>
<evidence type="ECO:0000313" key="2">
    <source>
        <dbReference type="EMBL" id="SVB22508.1"/>
    </source>
</evidence>
<dbReference type="InterPro" id="IPR012902">
    <property type="entry name" value="N_methyl_site"/>
</dbReference>
<sequence>MKNISRQAFTLIELLVVIAIIAILAALLLPALANAKAKGHGISCMNNLKQLQLAHLMYPDDNDDLLTKPGNSGTELYAWVAGWLDYNPGNRDNTNILDLLDPKRAKFAPYLPSARVYKCPADHSYVTIKGNHHSRVRSMGMSQAMGGPGGWLPGSRYKVYIRSSDLLNPGPSKLYVLLDEHPDSINAGGYANQMVESPGSARIIDYPASYHNSAAGLSFADGHAEIKKWLDSRTIKPINNRLMPLNVASPKNVDMIWLADRTTIRK</sequence>
<dbReference type="AlphaFoldDB" id="A0A382C8R7"/>
<dbReference type="PANTHER" id="PTHR30093">
    <property type="entry name" value="GENERAL SECRETION PATHWAY PROTEIN G"/>
    <property type="match status" value="1"/>
</dbReference>
<evidence type="ECO:0008006" key="3">
    <source>
        <dbReference type="Google" id="ProtNLM"/>
    </source>
</evidence>
<reference evidence="2" key="1">
    <citation type="submission" date="2018-05" db="EMBL/GenBank/DDBJ databases">
        <authorList>
            <person name="Lanie J.A."/>
            <person name="Ng W.-L."/>
            <person name="Kazmierczak K.M."/>
            <person name="Andrzejewski T.M."/>
            <person name="Davidsen T.M."/>
            <person name="Wayne K.J."/>
            <person name="Tettelin H."/>
            <person name="Glass J.I."/>
            <person name="Rusch D."/>
            <person name="Podicherti R."/>
            <person name="Tsui H.-C.T."/>
            <person name="Winkler M.E."/>
        </authorList>
    </citation>
    <scope>NUCLEOTIDE SEQUENCE</scope>
</reference>
<dbReference type="GO" id="GO:0015627">
    <property type="term" value="C:type II protein secretion system complex"/>
    <property type="evidence" value="ECO:0007669"/>
    <property type="project" value="InterPro"/>
</dbReference>
<dbReference type="NCBIfam" id="TIGR02532">
    <property type="entry name" value="IV_pilin_GFxxxE"/>
    <property type="match status" value="1"/>
</dbReference>
<dbReference type="Gene3D" id="3.30.700.10">
    <property type="entry name" value="Glycoprotein, Type 4 Pilin"/>
    <property type="match status" value="1"/>
</dbReference>
<dbReference type="InterPro" id="IPR045584">
    <property type="entry name" value="Pilin-like"/>
</dbReference>
<dbReference type="PANTHER" id="PTHR30093:SF2">
    <property type="entry name" value="TYPE II SECRETION SYSTEM PROTEIN H"/>
    <property type="match status" value="1"/>
</dbReference>
<organism evidence="2">
    <name type="scientific">marine metagenome</name>
    <dbReference type="NCBI Taxonomy" id="408172"/>
    <lineage>
        <taxon>unclassified sequences</taxon>
        <taxon>metagenomes</taxon>
        <taxon>ecological metagenomes</taxon>
    </lineage>
</organism>
<dbReference type="PRINTS" id="PR00813">
    <property type="entry name" value="BCTERIALGSPG"/>
</dbReference>
<dbReference type="SUPFAM" id="SSF54523">
    <property type="entry name" value="Pili subunits"/>
    <property type="match status" value="1"/>
</dbReference>
<proteinExistence type="predicted"/>
<evidence type="ECO:0000256" key="1">
    <source>
        <dbReference type="ARBA" id="ARBA00022481"/>
    </source>
</evidence>
<keyword evidence="1" id="KW-0488">Methylation</keyword>
<dbReference type="Pfam" id="PF07963">
    <property type="entry name" value="N_methyl"/>
    <property type="match status" value="1"/>
</dbReference>
<accession>A0A382C8R7</accession>
<protein>
    <recommendedName>
        <fullName evidence="3">Prepilin-type N-terminal cleavage/methylation domain-containing protein</fullName>
    </recommendedName>
</protein>
<dbReference type="GO" id="GO:0015628">
    <property type="term" value="P:protein secretion by the type II secretion system"/>
    <property type="evidence" value="ECO:0007669"/>
    <property type="project" value="InterPro"/>
</dbReference>
<gene>
    <name evidence="2" type="ORF">METZ01_LOCUS175362</name>
</gene>
<name>A0A382C8R7_9ZZZZ</name>
<dbReference type="EMBL" id="UINC01033352">
    <property type="protein sequence ID" value="SVB22508.1"/>
    <property type="molecule type" value="Genomic_DNA"/>
</dbReference>